<organism evidence="1 2">
    <name type="scientific">Auriscalpium vulgare</name>
    <dbReference type="NCBI Taxonomy" id="40419"/>
    <lineage>
        <taxon>Eukaryota</taxon>
        <taxon>Fungi</taxon>
        <taxon>Dikarya</taxon>
        <taxon>Basidiomycota</taxon>
        <taxon>Agaricomycotina</taxon>
        <taxon>Agaricomycetes</taxon>
        <taxon>Russulales</taxon>
        <taxon>Auriscalpiaceae</taxon>
        <taxon>Auriscalpium</taxon>
    </lineage>
</organism>
<keyword evidence="2" id="KW-1185">Reference proteome</keyword>
<protein>
    <submittedName>
        <fullName evidence="1">Uncharacterized protein</fullName>
    </submittedName>
</protein>
<evidence type="ECO:0000313" key="1">
    <source>
        <dbReference type="EMBL" id="KAI0050218.1"/>
    </source>
</evidence>
<evidence type="ECO:0000313" key="2">
    <source>
        <dbReference type="Proteomes" id="UP000814033"/>
    </source>
</evidence>
<sequence>MHPVAVDAPVARLPPEILTLVFSILSSIAPPHRSQNTQTPRRKSTSPKYKDNLGWLNVTHVCQRWRDVSLNEPILWASDIVPPSVLGRLWAAEFLARAQNVPLTVTRCINDYYPGSLTDTQFIGANLARMCAIMDLRTKNLLTFCTPAPLLHTLNIRVFDQAPLPDGLLGGAAGLPNLRHLSVFAWDVLSWTPLLLRQLVSVDITISKGYVPGAILDSMFAALGRMPALERLALQLQLEDTDGVPLTLPPGLRHLTMRNYVQHELPILARLALPAGIRVRCIADWPVGHQADLLALFPAMLTCAHATAISRVDVKQVAADRERSQSKRDVVVGAWRSGETDGAPPLVVQFSGWEGVPPVLKSLASTHLETLAVGGDMPQWFHALRRASRLRHVTVKDTAVRRLCAGLERAPSILPALSALVVDVRTLDLRLAKAILVDELPRCLAARARSGNVLEELEVVGYIEDEECVRALQEAAPGLAIRWRWKAKEGDYWEAVCDSHSL</sequence>
<gene>
    <name evidence="1" type="ORF">FA95DRAFT_663047</name>
</gene>
<accession>A0ACB8S1A1</accession>
<proteinExistence type="predicted"/>
<dbReference type="Proteomes" id="UP000814033">
    <property type="component" value="Unassembled WGS sequence"/>
</dbReference>
<reference evidence="1" key="2">
    <citation type="journal article" date="2022" name="New Phytol.">
        <title>Evolutionary transition to the ectomycorrhizal habit in the genomes of a hyperdiverse lineage of mushroom-forming fungi.</title>
        <authorList>
            <person name="Looney B."/>
            <person name="Miyauchi S."/>
            <person name="Morin E."/>
            <person name="Drula E."/>
            <person name="Courty P.E."/>
            <person name="Kohler A."/>
            <person name="Kuo A."/>
            <person name="LaButti K."/>
            <person name="Pangilinan J."/>
            <person name="Lipzen A."/>
            <person name="Riley R."/>
            <person name="Andreopoulos W."/>
            <person name="He G."/>
            <person name="Johnson J."/>
            <person name="Nolan M."/>
            <person name="Tritt A."/>
            <person name="Barry K.W."/>
            <person name="Grigoriev I.V."/>
            <person name="Nagy L.G."/>
            <person name="Hibbett D."/>
            <person name="Henrissat B."/>
            <person name="Matheny P.B."/>
            <person name="Labbe J."/>
            <person name="Martin F.M."/>
        </authorList>
    </citation>
    <scope>NUCLEOTIDE SEQUENCE</scope>
    <source>
        <strain evidence="1">FP105234-sp</strain>
    </source>
</reference>
<comment type="caution">
    <text evidence="1">The sequence shown here is derived from an EMBL/GenBank/DDBJ whole genome shotgun (WGS) entry which is preliminary data.</text>
</comment>
<dbReference type="EMBL" id="MU275864">
    <property type="protein sequence ID" value="KAI0050218.1"/>
    <property type="molecule type" value="Genomic_DNA"/>
</dbReference>
<reference evidence="1" key="1">
    <citation type="submission" date="2021-02" db="EMBL/GenBank/DDBJ databases">
        <authorList>
            <consortium name="DOE Joint Genome Institute"/>
            <person name="Ahrendt S."/>
            <person name="Looney B.P."/>
            <person name="Miyauchi S."/>
            <person name="Morin E."/>
            <person name="Drula E."/>
            <person name="Courty P.E."/>
            <person name="Chicoki N."/>
            <person name="Fauchery L."/>
            <person name="Kohler A."/>
            <person name="Kuo A."/>
            <person name="Labutti K."/>
            <person name="Pangilinan J."/>
            <person name="Lipzen A."/>
            <person name="Riley R."/>
            <person name="Andreopoulos W."/>
            <person name="He G."/>
            <person name="Johnson J."/>
            <person name="Barry K.W."/>
            <person name="Grigoriev I.V."/>
            <person name="Nagy L."/>
            <person name="Hibbett D."/>
            <person name="Henrissat B."/>
            <person name="Matheny P.B."/>
            <person name="Labbe J."/>
            <person name="Martin F."/>
        </authorList>
    </citation>
    <scope>NUCLEOTIDE SEQUENCE</scope>
    <source>
        <strain evidence="1">FP105234-sp</strain>
    </source>
</reference>
<name>A0ACB8S1A1_9AGAM</name>